<dbReference type="EMBL" id="JAUSUG010000033">
    <property type="protein sequence ID" value="MDQ0257745.1"/>
    <property type="molecule type" value="Genomic_DNA"/>
</dbReference>
<dbReference type="GO" id="GO:0006508">
    <property type="term" value="P:proteolysis"/>
    <property type="evidence" value="ECO:0007669"/>
    <property type="project" value="UniProtKB-KW"/>
</dbReference>
<protein>
    <submittedName>
        <fullName evidence="1">ABC-type protease/lipase transport system fused ATPase/permease subunit</fullName>
    </submittedName>
</protein>
<proteinExistence type="predicted"/>
<organism evidence="1 2">
    <name type="scientific">Evansella vedderi</name>
    <dbReference type="NCBI Taxonomy" id="38282"/>
    <lineage>
        <taxon>Bacteria</taxon>
        <taxon>Bacillati</taxon>
        <taxon>Bacillota</taxon>
        <taxon>Bacilli</taxon>
        <taxon>Bacillales</taxon>
        <taxon>Bacillaceae</taxon>
        <taxon>Evansella</taxon>
    </lineage>
</organism>
<evidence type="ECO:0000313" key="2">
    <source>
        <dbReference type="Proteomes" id="UP001230005"/>
    </source>
</evidence>
<gene>
    <name evidence="1" type="ORF">J2S74_005207</name>
</gene>
<keyword evidence="2" id="KW-1185">Reference proteome</keyword>
<reference evidence="1 2" key="1">
    <citation type="submission" date="2023-07" db="EMBL/GenBank/DDBJ databases">
        <title>Genomic Encyclopedia of Type Strains, Phase IV (KMG-IV): sequencing the most valuable type-strain genomes for metagenomic binning, comparative biology and taxonomic classification.</title>
        <authorList>
            <person name="Goeker M."/>
        </authorList>
    </citation>
    <scope>NUCLEOTIDE SEQUENCE [LARGE SCALE GENOMIC DNA]</scope>
    <source>
        <strain evidence="1 2">DSM 9768</strain>
    </source>
</reference>
<accession>A0ABU0A2N1</accession>
<comment type="caution">
    <text evidence="1">The sequence shown here is derived from an EMBL/GenBank/DDBJ whole genome shotgun (WGS) entry which is preliminary data.</text>
</comment>
<dbReference type="RefSeq" id="WP_307331955.1">
    <property type="nucleotide sequence ID" value="NZ_JAUSUG010000033.1"/>
</dbReference>
<keyword evidence="1" id="KW-0645">Protease</keyword>
<name>A0ABU0A2N1_9BACI</name>
<dbReference type="GO" id="GO:0008233">
    <property type="term" value="F:peptidase activity"/>
    <property type="evidence" value="ECO:0007669"/>
    <property type="project" value="UniProtKB-KW"/>
</dbReference>
<sequence length="74" mass="8615">MKKPADYADLGEIIVVSKLFQLNTYQMVTLLENGVMEVFENKEAFLKKYGKKEVYDELDDWCELSTGKVFTKLK</sequence>
<evidence type="ECO:0000313" key="1">
    <source>
        <dbReference type="EMBL" id="MDQ0257745.1"/>
    </source>
</evidence>
<dbReference type="Proteomes" id="UP001230005">
    <property type="component" value="Unassembled WGS sequence"/>
</dbReference>
<keyword evidence="1" id="KW-0378">Hydrolase</keyword>